<dbReference type="InterPro" id="IPR036568">
    <property type="entry name" value="GGCT-like_sf"/>
</dbReference>
<reference evidence="2 3" key="1">
    <citation type="submission" date="2020-08" db="EMBL/GenBank/DDBJ databases">
        <title>Genomic Encyclopedia of Type Strains, Phase IV (KMG-IV): sequencing the most valuable type-strain genomes for metagenomic binning, comparative biology and taxonomic classification.</title>
        <authorList>
            <person name="Goeker M."/>
        </authorList>
    </citation>
    <scope>NUCLEOTIDE SEQUENCE [LARGE SCALE GENOMIC DNA]</scope>
    <source>
        <strain evidence="2 3">DSM 17976</strain>
    </source>
</reference>
<dbReference type="InterPro" id="IPR013024">
    <property type="entry name" value="GGCT-like"/>
</dbReference>
<dbReference type="RefSeq" id="WP_183975437.1">
    <property type="nucleotide sequence ID" value="NZ_JACIBY010000006.1"/>
</dbReference>
<dbReference type="GO" id="GO:0016740">
    <property type="term" value="F:transferase activity"/>
    <property type="evidence" value="ECO:0007669"/>
    <property type="project" value="UniProtKB-KW"/>
</dbReference>
<keyword evidence="2" id="KW-0808">Transferase</keyword>
<comment type="caution">
    <text evidence="2">The sequence shown here is derived from an EMBL/GenBank/DDBJ whole genome shotgun (WGS) entry which is preliminary data.</text>
</comment>
<dbReference type="Proteomes" id="UP000541352">
    <property type="component" value="Unassembled WGS sequence"/>
</dbReference>
<organism evidence="2 3">
    <name type="scientific">Runella defluvii</name>
    <dbReference type="NCBI Taxonomy" id="370973"/>
    <lineage>
        <taxon>Bacteria</taxon>
        <taxon>Pseudomonadati</taxon>
        <taxon>Bacteroidota</taxon>
        <taxon>Cytophagia</taxon>
        <taxon>Cytophagales</taxon>
        <taxon>Spirosomataceae</taxon>
        <taxon>Runella</taxon>
    </lineage>
</organism>
<feature type="domain" description="Gamma-glutamylcyclotransferase AIG2-like" evidence="1">
    <location>
        <begin position="10"/>
        <end position="131"/>
    </location>
</feature>
<keyword evidence="3" id="KW-1185">Reference proteome</keyword>
<dbReference type="EMBL" id="JACIBY010000006">
    <property type="protein sequence ID" value="MBB3839301.1"/>
    <property type="molecule type" value="Genomic_DNA"/>
</dbReference>
<evidence type="ECO:0000259" key="1">
    <source>
        <dbReference type="Pfam" id="PF06094"/>
    </source>
</evidence>
<protein>
    <submittedName>
        <fullName evidence="2">Gamma-glutamylcyclotransferase (GGCT)/AIG2-like uncharacterized protein YtfP</fullName>
    </submittedName>
</protein>
<dbReference type="InterPro" id="IPR009288">
    <property type="entry name" value="AIG2-like_dom"/>
</dbReference>
<name>A0A7W5ZLP7_9BACT</name>
<sequence>MEVKNSIPLLFVYGTLMQGFSNPFAKKLRKNAIWRGKATFTGQLFDLGSYPGAVFNSNTLSLVHGEVWEISDFNAVITSLDYYEGIHDSQPEYVREPIPVLLETGQVQLAWAYLYCQPTDAFVQIKHGDYRQWLLDDKQHL</sequence>
<accession>A0A7W5ZLP7</accession>
<evidence type="ECO:0000313" key="2">
    <source>
        <dbReference type="EMBL" id="MBB3839301.1"/>
    </source>
</evidence>
<dbReference type="Gene3D" id="3.10.490.10">
    <property type="entry name" value="Gamma-glutamyl cyclotransferase-like"/>
    <property type="match status" value="1"/>
</dbReference>
<proteinExistence type="predicted"/>
<dbReference type="AlphaFoldDB" id="A0A7W5ZLP7"/>
<gene>
    <name evidence="2" type="ORF">FHS57_003307</name>
</gene>
<dbReference type="SUPFAM" id="SSF110857">
    <property type="entry name" value="Gamma-glutamyl cyclotransferase-like"/>
    <property type="match status" value="1"/>
</dbReference>
<dbReference type="CDD" id="cd06661">
    <property type="entry name" value="GGCT_like"/>
    <property type="match status" value="1"/>
</dbReference>
<evidence type="ECO:0000313" key="3">
    <source>
        <dbReference type="Proteomes" id="UP000541352"/>
    </source>
</evidence>
<dbReference type="Pfam" id="PF06094">
    <property type="entry name" value="GGACT"/>
    <property type="match status" value="1"/>
</dbReference>